<protein>
    <recommendedName>
        <fullName evidence="3">Iron-only hydrogenase system regulator</fullName>
    </recommendedName>
</protein>
<dbReference type="InterPro" id="IPR045865">
    <property type="entry name" value="ACT-like_dom_sf"/>
</dbReference>
<sequence>MRQFLLIKVAQRLQSAPEVQKVLTDYGQMILVRLGLHEQELSAEGIIFLEVDPKGNVVDMVRSLENISGVTVKLIEV</sequence>
<reference evidence="1" key="1">
    <citation type="submission" date="2021-04" db="EMBL/GenBank/DDBJ databases">
        <authorList>
            <person name="Postec A."/>
        </authorList>
    </citation>
    <scope>NUCLEOTIDE SEQUENCE</scope>
    <source>
        <strain evidence="1">F1F22</strain>
    </source>
</reference>
<organism evidence="1 2">
    <name type="scientific">Thermospira aquatica</name>
    <dbReference type="NCBI Taxonomy" id="2828656"/>
    <lineage>
        <taxon>Bacteria</taxon>
        <taxon>Pseudomonadati</taxon>
        <taxon>Spirochaetota</taxon>
        <taxon>Spirochaetia</taxon>
        <taxon>Brevinematales</taxon>
        <taxon>Thermospiraceae</taxon>
        <taxon>Thermospira</taxon>
    </lineage>
</organism>
<gene>
    <name evidence="1" type="ORF">KDW03_02410</name>
</gene>
<dbReference type="Proteomes" id="UP001056539">
    <property type="component" value="Chromosome"/>
</dbReference>
<name>A0AAX3BEM4_9SPIR</name>
<evidence type="ECO:0000313" key="1">
    <source>
        <dbReference type="EMBL" id="URA10676.1"/>
    </source>
</evidence>
<dbReference type="KEGG" id="taqu:KDW03_02410"/>
<dbReference type="EMBL" id="CP073355">
    <property type="protein sequence ID" value="URA10676.1"/>
    <property type="molecule type" value="Genomic_DNA"/>
</dbReference>
<dbReference type="SUPFAM" id="SSF55021">
    <property type="entry name" value="ACT-like"/>
    <property type="match status" value="1"/>
</dbReference>
<proteinExistence type="predicted"/>
<dbReference type="RefSeq" id="WP_271435803.1">
    <property type="nucleotide sequence ID" value="NZ_CP073355.1"/>
</dbReference>
<reference evidence="1" key="2">
    <citation type="submission" date="2022-06" db="EMBL/GenBank/DDBJ databases">
        <title>Thermospira aquatica gen. nov., sp. nov.</title>
        <authorList>
            <person name="Ben Ali Gam Z."/>
            <person name="Labat M."/>
        </authorList>
    </citation>
    <scope>NUCLEOTIDE SEQUENCE</scope>
    <source>
        <strain evidence="1">F1F22</strain>
    </source>
</reference>
<dbReference type="InterPro" id="IPR023860">
    <property type="entry name" value="FeFe-hyd_TM1266"/>
</dbReference>
<accession>A0AAX3BEM4</accession>
<dbReference type="Gene3D" id="3.30.70.1150">
    <property type="entry name" value="ACT-like. Chain A, domain 2"/>
    <property type="match status" value="1"/>
</dbReference>
<evidence type="ECO:0000313" key="2">
    <source>
        <dbReference type="Proteomes" id="UP001056539"/>
    </source>
</evidence>
<dbReference type="AlphaFoldDB" id="A0AAX3BEM4"/>
<dbReference type="Pfam" id="PF21699">
    <property type="entry name" value="TM1266-like"/>
    <property type="match status" value="1"/>
</dbReference>
<evidence type="ECO:0008006" key="3">
    <source>
        <dbReference type="Google" id="ProtNLM"/>
    </source>
</evidence>
<keyword evidence="2" id="KW-1185">Reference proteome</keyword>
<dbReference type="InterPro" id="IPR027271">
    <property type="entry name" value="Acetolactate_synth/TF_NikR_C"/>
</dbReference>